<dbReference type="AlphaFoldDB" id="A0A4Y3N882"/>
<dbReference type="GeneID" id="97302020"/>
<evidence type="ECO:0000313" key="1">
    <source>
        <dbReference type="EMBL" id="GEB17762.1"/>
    </source>
</evidence>
<reference evidence="1 2" key="1">
    <citation type="submission" date="2019-06" db="EMBL/GenBank/DDBJ databases">
        <title>Whole genome shotgun sequence of Paenarthrobacter aurescens NBRC 12136.</title>
        <authorList>
            <person name="Hosoyama A."/>
            <person name="Uohara A."/>
            <person name="Ohji S."/>
            <person name="Ichikawa N."/>
        </authorList>
    </citation>
    <scope>NUCLEOTIDE SEQUENCE [LARGE SCALE GENOMIC DNA]</scope>
    <source>
        <strain evidence="1 2">NBRC 12136</strain>
    </source>
</reference>
<dbReference type="EMBL" id="BJMD01000002">
    <property type="protein sequence ID" value="GEB17762.1"/>
    <property type="molecule type" value="Genomic_DNA"/>
</dbReference>
<protein>
    <submittedName>
        <fullName evidence="1">Uncharacterized protein</fullName>
    </submittedName>
</protein>
<accession>A0A4Y3N882</accession>
<evidence type="ECO:0000313" key="2">
    <source>
        <dbReference type="Proteomes" id="UP000317715"/>
    </source>
</evidence>
<dbReference type="Proteomes" id="UP000317715">
    <property type="component" value="Unassembled WGS sequence"/>
</dbReference>
<organism evidence="1 2">
    <name type="scientific">Paenarthrobacter aurescens</name>
    <name type="common">Arthrobacter aurescens</name>
    <dbReference type="NCBI Taxonomy" id="43663"/>
    <lineage>
        <taxon>Bacteria</taxon>
        <taxon>Bacillati</taxon>
        <taxon>Actinomycetota</taxon>
        <taxon>Actinomycetes</taxon>
        <taxon>Micrococcales</taxon>
        <taxon>Micrococcaceae</taxon>
        <taxon>Paenarthrobacter</taxon>
    </lineage>
</organism>
<comment type="caution">
    <text evidence="1">The sequence shown here is derived from an EMBL/GenBank/DDBJ whole genome shotgun (WGS) entry which is preliminary data.</text>
</comment>
<proteinExistence type="predicted"/>
<sequence length="132" mass="14950">MLALLTLTAASCNERPFTRDYARSTPNSAIQVGEKRDKLWEYVDRNGVSRKLNTCEDLSPWNVAYRCTSPDGTVMLTFNDSKYGIDDTILHHKDGEEVPLYCIVNGTWEDSLRFCLPVSDPSVPPQPVPRRD</sequence>
<dbReference type="RefSeq" id="WP_141281369.1">
    <property type="nucleotide sequence ID" value="NZ_BAAAWK010000001.1"/>
</dbReference>
<dbReference type="OrthoDB" id="4943344at2"/>
<keyword evidence="2" id="KW-1185">Reference proteome</keyword>
<gene>
    <name evidence="1" type="ORF">AAU01_05170</name>
</gene>
<name>A0A4Y3N882_PAEAU</name>